<reference evidence="3 4" key="1">
    <citation type="submission" date="2024-01" db="EMBL/GenBank/DDBJ databases">
        <authorList>
            <consortium name="Genoscope - CEA"/>
            <person name="William W."/>
        </authorList>
    </citation>
    <scope>NUCLEOTIDE SEQUENCE [LARGE SCALE GENOMIC DNA]</scope>
    <source>
        <strain evidence="3 4">29B2s-10</strain>
    </source>
</reference>
<gene>
    <name evidence="3" type="primary">SSF2</name>
    <name evidence="3" type="ORF">CAAN4_F18448</name>
</gene>
<feature type="compositionally biased region" description="Acidic residues" evidence="1">
    <location>
        <begin position="411"/>
        <end position="423"/>
    </location>
</feature>
<sequence>MAKRRTKTRTHKKVSEEELAKIPRSMVLRLGSSLRNHSLTQLVKDFRNVMQPHTAINLRERKANKLKDFIVMAGPLGVSDLFIFNQKESSGNVSLRIGKMPRGPTLSFRVNSYSLAKDVRRILKHPKSVGKDSAEMLAPPLLVLNGFQVDSDKNHEKLLVTVLQNMFPPIQPQSTKVSEIKRVLMITKNPENDEIEWRHYAINTKLVEGNRNVKKLINSHHNLKKSLPNLSRTNDVSELLLDPYAVGGVTSDSEVEDDAIVEIKNETPLSKKEEKKPVDGEDGENANGTPTRKRAIKLTEIGPRLNLSLLKIEENLTGSSKTLYHAKVTKTSKEEKELARKHAAAQKLKAERRAKQKANVDAKNRKKDERKARRKAAKNGEEGAEGAESDNSDVEMSSSDEDAPDIKPEDYENDSDLYSDIEE</sequence>
<proteinExistence type="predicted"/>
<evidence type="ECO:0000259" key="2">
    <source>
        <dbReference type="PROSITE" id="PS50833"/>
    </source>
</evidence>
<dbReference type="PANTHER" id="PTHR12661">
    <property type="entry name" value="PETER PAN-RELATED"/>
    <property type="match status" value="1"/>
</dbReference>
<dbReference type="InterPro" id="IPR007109">
    <property type="entry name" value="Brix"/>
</dbReference>
<feature type="compositionally biased region" description="Acidic residues" evidence="1">
    <location>
        <begin position="382"/>
        <end position="403"/>
    </location>
</feature>
<dbReference type="Pfam" id="PF04427">
    <property type="entry name" value="Brix"/>
    <property type="match status" value="1"/>
</dbReference>
<keyword evidence="4" id="KW-1185">Reference proteome</keyword>
<dbReference type="Proteomes" id="UP001497600">
    <property type="component" value="Chromosome F"/>
</dbReference>
<organism evidence="3 4">
    <name type="scientific">[Candida] anglica</name>
    <dbReference type="NCBI Taxonomy" id="148631"/>
    <lineage>
        <taxon>Eukaryota</taxon>
        <taxon>Fungi</taxon>
        <taxon>Dikarya</taxon>
        <taxon>Ascomycota</taxon>
        <taxon>Saccharomycotina</taxon>
        <taxon>Pichiomycetes</taxon>
        <taxon>Debaryomycetaceae</taxon>
        <taxon>Kurtzmaniella</taxon>
    </lineage>
</organism>
<dbReference type="PROSITE" id="PS50833">
    <property type="entry name" value="BRIX"/>
    <property type="match status" value="1"/>
</dbReference>
<dbReference type="InterPro" id="IPR045112">
    <property type="entry name" value="PPAN-like"/>
</dbReference>
<evidence type="ECO:0000313" key="3">
    <source>
        <dbReference type="EMBL" id="CAK7914874.1"/>
    </source>
</evidence>
<protein>
    <submittedName>
        <fullName evidence="3">Ribosome biogenesis protein Ssf2p</fullName>
    </submittedName>
</protein>
<feature type="domain" description="Brix" evidence="2">
    <location>
        <begin position="25"/>
        <end position="318"/>
    </location>
</feature>
<feature type="region of interest" description="Disordered" evidence="1">
    <location>
        <begin position="333"/>
        <end position="423"/>
    </location>
</feature>
<dbReference type="SMART" id="SM00879">
    <property type="entry name" value="Brix"/>
    <property type="match status" value="1"/>
</dbReference>
<feature type="compositionally biased region" description="Basic and acidic residues" evidence="1">
    <location>
        <begin position="348"/>
        <end position="371"/>
    </location>
</feature>
<evidence type="ECO:0000256" key="1">
    <source>
        <dbReference type="SAM" id="MobiDB-lite"/>
    </source>
</evidence>
<name>A0ABP0EK01_9ASCO</name>
<feature type="compositionally biased region" description="Basic and acidic residues" evidence="1">
    <location>
        <begin position="261"/>
        <end position="279"/>
    </location>
</feature>
<dbReference type="PANTHER" id="PTHR12661:SF5">
    <property type="entry name" value="SUPPRESSOR OF SWI4 1 HOMOLOG"/>
    <property type="match status" value="1"/>
</dbReference>
<dbReference type="EMBL" id="OZ004258">
    <property type="protein sequence ID" value="CAK7914874.1"/>
    <property type="molecule type" value="Genomic_DNA"/>
</dbReference>
<accession>A0ABP0EK01</accession>
<evidence type="ECO:0000313" key="4">
    <source>
        <dbReference type="Proteomes" id="UP001497600"/>
    </source>
</evidence>
<feature type="region of interest" description="Disordered" evidence="1">
    <location>
        <begin position="261"/>
        <end position="297"/>
    </location>
</feature>